<evidence type="ECO:0000313" key="4">
    <source>
        <dbReference type="Proteomes" id="UP000254400"/>
    </source>
</evidence>
<protein>
    <submittedName>
        <fullName evidence="3">Kelch-like protein 4</fullName>
    </submittedName>
</protein>
<gene>
    <name evidence="3" type="primary">M1_3038_2</name>
    <name evidence="3" type="ORF">NCTC10343_03718</name>
</gene>
<dbReference type="CDD" id="cd00063">
    <property type="entry name" value="FN3"/>
    <property type="match status" value="1"/>
</dbReference>
<evidence type="ECO:0000313" key="3">
    <source>
        <dbReference type="EMBL" id="SUA70838.1"/>
    </source>
</evidence>
<feature type="domain" description="Fibronectin type-III" evidence="2">
    <location>
        <begin position="178"/>
        <end position="265"/>
    </location>
</feature>
<dbReference type="EMBL" id="UGSC01000001">
    <property type="protein sequence ID" value="SUA70838.1"/>
    <property type="molecule type" value="Genomic_DNA"/>
</dbReference>
<dbReference type="SMART" id="SM00060">
    <property type="entry name" value="FN3"/>
    <property type="match status" value="1"/>
</dbReference>
<dbReference type="PROSITE" id="PS50853">
    <property type="entry name" value="FN3"/>
    <property type="match status" value="1"/>
</dbReference>
<proteinExistence type="predicted"/>
<dbReference type="Gene3D" id="2.60.40.10">
    <property type="entry name" value="Immunoglobulins"/>
    <property type="match status" value="1"/>
</dbReference>
<organism evidence="3 4">
    <name type="scientific">Paenibacillus polymyxa</name>
    <name type="common">Bacillus polymyxa</name>
    <dbReference type="NCBI Taxonomy" id="1406"/>
    <lineage>
        <taxon>Bacteria</taxon>
        <taxon>Bacillati</taxon>
        <taxon>Bacillota</taxon>
        <taxon>Bacilli</taxon>
        <taxon>Bacillales</taxon>
        <taxon>Paenibacillaceae</taxon>
        <taxon>Paenibacillus</taxon>
    </lineage>
</organism>
<reference evidence="3 4" key="1">
    <citation type="submission" date="2018-06" db="EMBL/GenBank/DDBJ databases">
        <authorList>
            <consortium name="Pathogen Informatics"/>
            <person name="Doyle S."/>
        </authorList>
    </citation>
    <scope>NUCLEOTIDE SEQUENCE [LARGE SCALE GENOMIC DNA]</scope>
    <source>
        <strain evidence="3 4">NCTC10343</strain>
    </source>
</reference>
<dbReference type="AlphaFoldDB" id="A0A378Y1V1"/>
<feature type="region of interest" description="Disordered" evidence="1">
    <location>
        <begin position="252"/>
        <end position="290"/>
    </location>
</feature>
<dbReference type="SUPFAM" id="SSF49265">
    <property type="entry name" value="Fibronectin type III"/>
    <property type="match status" value="1"/>
</dbReference>
<dbReference type="Pfam" id="PF00041">
    <property type="entry name" value="fn3"/>
    <property type="match status" value="1"/>
</dbReference>
<sequence>MKKNLIKKTFILFSASLFLLIVFSNLRTYAAASVGQALPTPESGWQRYEELAPGFIFEGNGWQTPTAGSYSGGSEKFTLNSSLHTVKFQFWGTDLRLISYRGGDRQTSIQVNIDGVNYSYSANGQAQVTTLLFEKRNLENKLHSVEVSASNSNVYNLFEFDALDINETGYLVNPKISAPSNLSAKAGDAKVDLSWTASPDKTEYTIKRSTTSAGPYDTIASNVKTPSYSDTSVVNGTTYYYVVTAVSNNGESEFSKEVSATPQGEKQTDSDTENPSQPNPEPSEPAQPTGDRAILVVTMTNGFEKEFDLSMKEVNNFIAWYDAKDAGRGQSYYKIDKHNNNKGPFSSRKDYVIFDKILTFEVSEYSK</sequence>
<dbReference type="Gene3D" id="2.60.120.260">
    <property type="entry name" value="Galactose-binding domain-like"/>
    <property type="match status" value="1"/>
</dbReference>
<evidence type="ECO:0000259" key="2">
    <source>
        <dbReference type="PROSITE" id="PS50853"/>
    </source>
</evidence>
<dbReference type="InterPro" id="IPR036116">
    <property type="entry name" value="FN3_sf"/>
</dbReference>
<dbReference type="RefSeq" id="WP_019688018.1">
    <property type="nucleotide sequence ID" value="NZ_CP036496.1"/>
</dbReference>
<dbReference type="GeneID" id="93347053"/>
<evidence type="ECO:0000256" key="1">
    <source>
        <dbReference type="SAM" id="MobiDB-lite"/>
    </source>
</evidence>
<name>A0A378Y1V1_PAEPO</name>
<accession>A0A378Y1V1</accession>
<dbReference type="InterPro" id="IPR003961">
    <property type="entry name" value="FN3_dom"/>
</dbReference>
<dbReference type="Proteomes" id="UP000254400">
    <property type="component" value="Unassembled WGS sequence"/>
</dbReference>
<dbReference type="InterPro" id="IPR013783">
    <property type="entry name" value="Ig-like_fold"/>
</dbReference>